<evidence type="ECO:0000256" key="1">
    <source>
        <dbReference type="ARBA" id="ARBA00005466"/>
    </source>
</evidence>
<dbReference type="InterPro" id="IPR036318">
    <property type="entry name" value="FAD-bd_PCMH-like_sf"/>
</dbReference>
<dbReference type="AlphaFoldDB" id="A0A194VMN8"/>
<protein>
    <submittedName>
        <fullName evidence="4">6-hydroxy-D-nicotine oxidase</fullName>
    </submittedName>
</protein>
<organism evidence="4 5">
    <name type="scientific">Cytospora mali</name>
    <name type="common">Apple Valsa canker fungus</name>
    <name type="synonym">Valsa mali</name>
    <dbReference type="NCBI Taxonomy" id="578113"/>
    <lineage>
        <taxon>Eukaryota</taxon>
        <taxon>Fungi</taxon>
        <taxon>Dikarya</taxon>
        <taxon>Ascomycota</taxon>
        <taxon>Pezizomycotina</taxon>
        <taxon>Sordariomycetes</taxon>
        <taxon>Sordariomycetidae</taxon>
        <taxon>Diaporthales</taxon>
        <taxon>Cytosporaceae</taxon>
        <taxon>Cytospora</taxon>
    </lineage>
</organism>
<keyword evidence="5" id="KW-1185">Reference proteome</keyword>
<dbReference type="SUPFAM" id="SSF56176">
    <property type="entry name" value="FAD-binding/transporter-associated domain-like"/>
    <property type="match status" value="1"/>
</dbReference>
<accession>A0A194VMN8</accession>
<feature type="domain" description="FAD-binding PCMH-type" evidence="3">
    <location>
        <begin position="141"/>
        <end position="321"/>
    </location>
</feature>
<evidence type="ECO:0000256" key="2">
    <source>
        <dbReference type="ARBA" id="ARBA00023002"/>
    </source>
</evidence>
<dbReference type="InterPro" id="IPR012951">
    <property type="entry name" value="BBE"/>
</dbReference>
<sequence>MLSIMQAQRSLISKALAANLFFSCFAQGTALNNPRSSQPIPVSPRVVPSTANSSCHYLPGDASYPTEADWNTLNDTVGGKLIQGVPLATVCYGVDVDTTECSSLKEDWSTVDPFIDNPVNIMSPYWLNDTCSPYLGPSGSCTEGNLAVYAIDVSEASDIIAGVQFAKEKNIRLVLKNTGHDYLGRSSGKGSLALWTHNLKGVSFFNYTSSFYTGPAAKVGAGIEVSEAYNAASENGLRLTGGGCPTVGLAGGWLPGGGHGPLEAAYGLGADNALEFEVVTTTGEHLTASPTQNEDLYWALSGGGSGNYAIVLSVTVKAHPDGPVAGSALLFYNTNPDSYWSAISAWLKHLLVLDVDYPNLKTAVTLTNEFFYLDFATLPDATEAELLAALDPFTQELETLNITLSYNETAVQPTFAEHYEFFGGTATWATNITVGSRLIPRSLIQNNLEEFVNTMRSIANENNAVEFVFVAANVTHEHVGNEAGSNSVLPAWRDALFLLNFGEEIASDASWEELKNHQAQANQWHEIFKALTPNGGSYLNEGLYDDPDWKWDYFGDNYDKLESIKAKYDPDFLLWSNTAVGNDVAWEMAADGRLCPK</sequence>
<dbReference type="PANTHER" id="PTHR13878:SF91">
    <property type="entry name" value="FAD BINDING DOMAIN PROTEIN (AFU_ORTHOLOGUE AFUA_6G12070)-RELATED"/>
    <property type="match status" value="1"/>
</dbReference>
<dbReference type="InterPro" id="IPR016169">
    <property type="entry name" value="FAD-bd_PCMH_sub2"/>
</dbReference>
<reference evidence="4" key="1">
    <citation type="submission" date="2014-12" db="EMBL/GenBank/DDBJ databases">
        <title>Genome Sequence of Valsa Canker Pathogens Uncovers a Specific Adaption of Colonization on Woody Bark.</title>
        <authorList>
            <person name="Yin Z."/>
            <person name="Liu H."/>
            <person name="Gao X."/>
            <person name="Li Z."/>
            <person name="Song N."/>
            <person name="Ke X."/>
            <person name="Dai Q."/>
            <person name="Wu Y."/>
            <person name="Sun Y."/>
            <person name="Xu J.-R."/>
            <person name="Kang Z.K."/>
            <person name="Wang L."/>
            <person name="Huang L."/>
        </authorList>
    </citation>
    <scope>NUCLEOTIDE SEQUENCE [LARGE SCALE GENOMIC DNA]</scope>
    <source>
        <strain evidence="4">03-8</strain>
    </source>
</reference>
<dbReference type="GO" id="GO:0016491">
    <property type="term" value="F:oxidoreductase activity"/>
    <property type="evidence" value="ECO:0007669"/>
    <property type="project" value="UniProtKB-KW"/>
</dbReference>
<dbReference type="InterPro" id="IPR050432">
    <property type="entry name" value="FAD-linked_Oxidoreductases_BP"/>
</dbReference>
<dbReference type="OrthoDB" id="9983560at2759"/>
<evidence type="ECO:0000313" key="4">
    <source>
        <dbReference type="EMBL" id="KUI65223.1"/>
    </source>
</evidence>
<dbReference type="GO" id="GO:0071949">
    <property type="term" value="F:FAD binding"/>
    <property type="evidence" value="ECO:0007669"/>
    <property type="project" value="InterPro"/>
</dbReference>
<dbReference type="Pfam" id="PF08031">
    <property type="entry name" value="BBE"/>
    <property type="match status" value="1"/>
</dbReference>
<evidence type="ECO:0000259" key="3">
    <source>
        <dbReference type="PROSITE" id="PS51387"/>
    </source>
</evidence>
<name>A0A194VMN8_CYTMA</name>
<dbReference type="SMR" id="A0A194VMN8"/>
<gene>
    <name evidence="4" type="ORF">VM1G_00036</name>
</gene>
<keyword evidence="2" id="KW-0560">Oxidoreductase</keyword>
<comment type="similarity">
    <text evidence="1">Belongs to the oxygen-dependent FAD-linked oxidoreductase family.</text>
</comment>
<evidence type="ECO:0000313" key="5">
    <source>
        <dbReference type="Proteomes" id="UP000078559"/>
    </source>
</evidence>
<dbReference type="EMBL" id="CM003098">
    <property type="protein sequence ID" value="KUI65223.1"/>
    <property type="molecule type" value="Genomic_DNA"/>
</dbReference>
<proteinExistence type="inferred from homology"/>
<dbReference type="InterPro" id="IPR016166">
    <property type="entry name" value="FAD-bd_PCMH"/>
</dbReference>
<dbReference type="Gene3D" id="3.30.465.10">
    <property type="match status" value="2"/>
</dbReference>
<dbReference type="PROSITE" id="PS51387">
    <property type="entry name" value="FAD_PCMH"/>
    <property type="match status" value="1"/>
</dbReference>
<dbReference type="Pfam" id="PF01565">
    <property type="entry name" value="FAD_binding_4"/>
    <property type="match status" value="1"/>
</dbReference>
<dbReference type="PANTHER" id="PTHR13878">
    <property type="entry name" value="GULONOLACTONE OXIDASE"/>
    <property type="match status" value="1"/>
</dbReference>
<dbReference type="InterPro" id="IPR006094">
    <property type="entry name" value="Oxid_FAD_bind_N"/>
</dbReference>
<dbReference type="Proteomes" id="UP000078559">
    <property type="component" value="Chromosome 1"/>
</dbReference>